<dbReference type="Proteomes" id="UP000325081">
    <property type="component" value="Unassembled WGS sequence"/>
</dbReference>
<dbReference type="OrthoDB" id="10663305at2759"/>
<feature type="region of interest" description="Disordered" evidence="1">
    <location>
        <begin position="119"/>
        <end position="229"/>
    </location>
</feature>
<dbReference type="EMBL" id="BKCP01002224">
    <property type="protein sequence ID" value="GER27851.1"/>
    <property type="molecule type" value="Genomic_DNA"/>
</dbReference>
<evidence type="ECO:0000256" key="1">
    <source>
        <dbReference type="SAM" id="MobiDB-lite"/>
    </source>
</evidence>
<feature type="region of interest" description="Disordered" evidence="1">
    <location>
        <begin position="64"/>
        <end position="88"/>
    </location>
</feature>
<accession>A0A5A7P5F8</accession>
<gene>
    <name evidence="2" type="ORF">STAS_03587</name>
</gene>
<name>A0A5A7P5F8_STRAF</name>
<evidence type="ECO:0000313" key="2">
    <source>
        <dbReference type="EMBL" id="GER27851.1"/>
    </source>
</evidence>
<comment type="caution">
    <text evidence="2">The sequence shown here is derived from an EMBL/GenBank/DDBJ whole genome shotgun (WGS) entry which is preliminary data.</text>
</comment>
<proteinExistence type="predicted"/>
<evidence type="ECO:0000313" key="3">
    <source>
        <dbReference type="Proteomes" id="UP000325081"/>
    </source>
</evidence>
<organism evidence="2 3">
    <name type="scientific">Striga asiatica</name>
    <name type="common">Asiatic witchweed</name>
    <name type="synonym">Buchnera asiatica</name>
    <dbReference type="NCBI Taxonomy" id="4170"/>
    <lineage>
        <taxon>Eukaryota</taxon>
        <taxon>Viridiplantae</taxon>
        <taxon>Streptophyta</taxon>
        <taxon>Embryophyta</taxon>
        <taxon>Tracheophyta</taxon>
        <taxon>Spermatophyta</taxon>
        <taxon>Magnoliopsida</taxon>
        <taxon>eudicotyledons</taxon>
        <taxon>Gunneridae</taxon>
        <taxon>Pentapetalae</taxon>
        <taxon>asterids</taxon>
        <taxon>lamiids</taxon>
        <taxon>Lamiales</taxon>
        <taxon>Orobanchaceae</taxon>
        <taxon>Buchnereae</taxon>
        <taxon>Striga</taxon>
    </lineage>
</organism>
<feature type="compositionally biased region" description="Basic and acidic residues" evidence="1">
    <location>
        <begin position="156"/>
        <end position="166"/>
    </location>
</feature>
<reference evidence="3" key="1">
    <citation type="journal article" date="2019" name="Curr. Biol.">
        <title>Genome Sequence of Striga asiatica Provides Insight into the Evolution of Plant Parasitism.</title>
        <authorList>
            <person name="Yoshida S."/>
            <person name="Kim S."/>
            <person name="Wafula E.K."/>
            <person name="Tanskanen J."/>
            <person name="Kim Y.M."/>
            <person name="Honaas L."/>
            <person name="Yang Z."/>
            <person name="Spallek T."/>
            <person name="Conn C.E."/>
            <person name="Ichihashi Y."/>
            <person name="Cheong K."/>
            <person name="Cui S."/>
            <person name="Der J.P."/>
            <person name="Gundlach H."/>
            <person name="Jiao Y."/>
            <person name="Hori C."/>
            <person name="Ishida J.K."/>
            <person name="Kasahara H."/>
            <person name="Kiba T."/>
            <person name="Kim M.S."/>
            <person name="Koo N."/>
            <person name="Laohavisit A."/>
            <person name="Lee Y.H."/>
            <person name="Lumba S."/>
            <person name="McCourt P."/>
            <person name="Mortimer J.C."/>
            <person name="Mutuku J.M."/>
            <person name="Nomura T."/>
            <person name="Sasaki-Sekimoto Y."/>
            <person name="Seto Y."/>
            <person name="Wang Y."/>
            <person name="Wakatake T."/>
            <person name="Sakakibara H."/>
            <person name="Demura T."/>
            <person name="Yamaguchi S."/>
            <person name="Yoneyama K."/>
            <person name="Manabe R.I."/>
            <person name="Nelson D.C."/>
            <person name="Schulman A.H."/>
            <person name="Timko M.P."/>
            <person name="dePamphilis C.W."/>
            <person name="Choi D."/>
            <person name="Shirasu K."/>
        </authorList>
    </citation>
    <scope>NUCLEOTIDE SEQUENCE [LARGE SCALE GENOMIC DNA]</scope>
    <source>
        <strain evidence="3">cv. UVA1</strain>
    </source>
</reference>
<sequence length="261" mass="27823">MVDVPEHLHLLLELPLPGGHVLEPLHHHRRAFLQHRLVACAHAPFPQHLRRRPQQVLQVETVTPARKKHQLSSFDDDVPASPAAPPPAAAAAAATGFWDLGASVRPLFLLLTTMKAMASRRRSARRPPATDIPAMAPAESLRPPPPAGAVPAGGPRDGDGVGEGKKGRVQGGRGPPQTEAEDSELAESTQRVGRNLADEPHPGEPEGEDGGVGGVARYAHPLAGGDGLVPTEAALVRDMREEREKRLPVPTQIRVDSLVTQ</sequence>
<keyword evidence="3" id="KW-1185">Reference proteome</keyword>
<protein>
    <submittedName>
        <fullName evidence="2">Prokaryotic ubiquitin-like protein Pup</fullName>
    </submittedName>
</protein>
<feature type="region of interest" description="Disordered" evidence="1">
    <location>
        <begin position="241"/>
        <end position="261"/>
    </location>
</feature>
<dbReference type="AlphaFoldDB" id="A0A5A7P5F8"/>